<dbReference type="PRINTS" id="PR00032">
    <property type="entry name" value="HTHARAC"/>
</dbReference>
<reference evidence="6" key="1">
    <citation type="submission" date="2016-10" db="EMBL/GenBank/DDBJ databases">
        <authorList>
            <person name="Varghese N."/>
            <person name="Submissions S."/>
        </authorList>
    </citation>
    <scope>NUCLEOTIDE SEQUENCE [LARGE SCALE GENOMIC DNA]</scope>
    <source>
        <strain evidence="6">DSM 17453</strain>
    </source>
</reference>
<sequence>MPVNNIPSYNEYGQKAKSEIRQYFTIWSIKDLVAQTNFQQEAHCHPLLYQLCWITEGEATVEIDTEHYKLSKNIFLLIKPNVVHGTKFSELYEGYMIHFSEDFFSIYSQINQFFSHILQASHRDEPIVISLNDDTANELDIIFSKVSKTYEESSFIKNELIRSYLNTVLLKVYESHGIKNENKLKSNSITLYNNFIHILENYVLEKKSVKDYAKMLNISPAYLNMVTKSEVKKTAGEVIRGRTILEAQRMLIFTTSSISEIAYKLNFDDSSYFWKLFKKITGLSPKEYRLNYNSQTL</sequence>
<accession>A0A1H7YLF7</accession>
<dbReference type="InterPro" id="IPR009057">
    <property type="entry name" value="Homeodomain-like_sf"/>
</dbReference>
<dbReference type="SUPFAM" id="SSF51215">
    <property type="entry name" value="Regulatory protein AraC"/>
    <property type="match status" value="1"/>
</dbReference>
<dbReference type="SUPFAM" id="SSF46689">
    <property type="entry name" value="Homeodomain-like"/>
    <property type="match status" value="1"/>
</dbReference>
<dbReference type="AlphaFoldDB" id="A0A1H7YLF7"/>
<keyword evidence="3" id="KW-0804">Transcription</keyword>
<dbReference type="PANTHER" id="PTHR43280">
    <property type="entry name" value="ARAC-FAMILY TRANSCRIPTIONAL REGULATOR"/>
    <property type="match status" value="1"/>
</dbReference>
<dbReference type="STRING" id="295069.SAMN05421856_103361"/>
<feature type="domain" description="HTH araC/xylS-type" evidence="4">
    <location>
        <begin position="193"/>
        <end position="291"/>
    </location>
</feature>
<name>A0A1H7YLF7_9FLAO</name>
<proteinExistence type="predicted"/>
<evidence type="ECO:0000256" key="3">
    <source>
        <dbReference type="ARBA" id="ARBA00023163"/>
    </source>
</evidence>
<gene>
    <name evidence="5" type="ORF">SAMN05421856_103361</name>
</gene>
<dbReference type="OrthoDB" id="1096411at2"/>
<keyword evidence="6" id="KW-1185">Reference proteome</keyword>
<dbReference type="Pfam" id="PF12833">
    <property type="entry name" value="HTH_18"/>
    <property type="match status" value="1"/>
</dbReference>
<dbReference type="PROSITE" id="PS01124">
    <property type="entry name" value="HTH_ARAC_FAMILY_2"/>
    <property type="match status" value="1"/>
</dbReference>
<dbReference type="EMBL" id="FOBV01000003">
    <property type="protein sequence ID" value="SEM46127.1"/>
    <property type="molecule type" value="Genomic_DNA"/>
</dbReference>
<dbReference type="SMART" id="SM00342">
    <property type="entry name" value="HTH_ARAC"/>
    <property type="match status" value="1"/>
</dbReference>
<dbReference type="InterPro" id="IPR037923">
    <property type="entry name" value="HTH-like"/>
</dbReference>
<dbReference type="Gene3D" id="1.10.10.60">
    <property type="entry name" value="Homeodomain-like"/>
    <property type="match status" value="1"/>
</dbReference>
<evidence type="ECO:0000256" key="2">
    <source>
        <dbReference type="ARBA" id="ARBA00023125"/>
    </source>
</evidence>
<evidence type="ECO:0000313" key="5">
    <source>
        <dbReference type="EMBL" id="SEM46127.1"/>
    </source>
</evidence>
<evidence type="ECO:0000256" key="1">
    <source>
        <dbReference type="ARBA" id="ARBA00023015"/>
    </source>
</evidence>
<keyword evidence="2 5" id="KW-0238">DNA-binding</keyword>
<dbReference type="InterPro" id="IPR018060">
    <property type="entry name" value="HTH_AraC"/>
</dbReference>
<dbReference type="Gene3D" id="2.60.120.10">
    <property type="entry name" value="Jelly Rolls"/>
    <property type="match status" value="1"/>
</dbReference>
<dbReference type="RefSeq" id="WP_089999569.1">
    <property type="nucleotide sequence ID" value="NZ_FOBV01000003.1"/>
</dbReference>
<dbReference type="Proteomes" id="UP000199450">
    <property type="component" value="Unassembled WGS sequence"/>
</dbReference>
<dbReference type="GO" id="GO:0043565">
    <property type="term" value="F:sequence-specific DNA binding"/>
    <property type="evidence" value="ECO:0007669"/>
    <property type="project" value="InterPro"/>
</dbReference>
<protein>
    <submittedName>
        <fullName evidence="5">AraC-type DNA-binding protein</fullName>
    </submittedName>
</protein>
<dbReference type="PANTHER" id="PTHR43280:SF32">
    <property type="entry name" value="TRANSCRIPTIONAL REGULATORY PROTEIN"/>
    <property type="match status" value="1"/>
</dbReference>
<dbReference type="InterPro" id="IPR014710">
    <property type="entry name" value="RmlC-like_jellyroll"/>
</dbReference>
<dbReference type="GO" id="GO:0003700">
    <property type="term" value="F:DNA-binding transcription factor activity"/>
    <property type="evidence" value="ECO:0007669"/>
    <property type="project" value="InterPro"/>
</dbReference>
<dbReference type="InterPro" id="IPR003313">
    <property type="entry name" value="AraC-bd"/>
</dbReference>
<evidence type="ECO:0000313" key="6">
    <source>
        <dbReference type="Proteomes" id="UP000199450"/>
    </source>
</evidence>
<evidence type="ECO:0000259" key="4">
    <source>
        <dbReference type="PROSITE" id="PS01124"/>
    </source>
</evidence>
<dbReference type="InterPro" id="IPR020449">
    <property type="entry name" value="Tscrpt_reg_AraC-type_HTH"/>
</dbReference>
<dbReference type="Pfam" id="PF02311">
    <property type="entry name" value="AraC_binding"/>
    <property type="match status" value="1"/>
</dbReference>
<keyword evidence="1" id="KW-0805">Transcription regulation</keyword>
<organism evidence="5 6">
    <name type="scientific">Chryseobacterium taichungense</name>
    <dbReference type="NCBI Taxonomy" id="295069"/>
    <lineage>
        <taxon>Bacteria</taxon>
        <taxon>Pseudomonadati</taxon>
        <taxon>Bacteroidota</taxon>
        <taxon>Flavobacteriia</taxon>
        <taxon>Flavobacteriales</taxon>
        <taxon>Weeksellaceae</taxon>
        <taxon>Chryseobacterium group</taxon>
        <taxon>Chryseobacterium</taxon>
    </lineage>
</organism>